<accession>A0A0D3I8Z0</accession>
<dbReference type="EnsemblProtists" id="EOD11751">
    <property type="protein sequence ID" value="EOD11751"/>
    <property type="gene ID" value="EMIHUDRAFT_470873"/>
</dbReference>
<evidence type="ECO:0000256" key="5">
    <source>
        <dbReference type="ARBA" id="ARBA00022792"/>
    </source>
</evidence>
<evidence type="ECO:0000256" key="3">
    <source>
        <dbReference type="ARBA" id="ARBA00022448"/>
    </source>
</evidence>
<organism evidence="9 10">
    <name type="scientific">Emiliania huxleyi (strain CCMP1516)</name>
    <dbReference type="NCBI Taxonomy" id="280463"/>
    <lineage>
        <taxon>Eukaryota</taxon>
        <taxon>Haptista</taxon>
        <taxon>Haptophyta</taxon>
        <taxon>Prymnesiophyceae</taxon>
        <taxon>Isochrysidales</taxon>
        <taxon>Noelaerhabdaceae</taxon>
        <taxon>Emiliania</taxon>
    </lineage>
</organism>
<protein>
    <recommendedName>
        <fullName evidence="11">Cytochrome b-c1 complex subunit 7</fullName>
    </recommendedName>
</protein>
<dbReference type="GeneID" id="17253856"/>
<proteinExistence type="inferred from homology"/>
<evidence type="ECO:0000313" key="9">
    <source>
        <dbReference type="EnsemblProtists" id="EOD07725"/>
    </source>
</evidence>
<reference evidence="10" key="1">
    <citation type="journal article" date="2013" name="Nature">
        <title>Pan genome of the phytoplankton Emiliania underpins its global distribution.</title>
        <authorList>
            <person name="Read B.A."/>
            <person name="Kegel J."/>
            <person name="Klute M.J."/>
            <person name="Kuo A."/>
            <person name="Lefebvre S.C."/>
            <person name="Maumus F."/>
            <person name="Mayer C."/>
            <person name="Miller J."/>
            <person name="Monier A."/>
            <person name="Salamov A."/>
            <person name="Young J."/>
            <person name="Aguilar M."/>
            <person name="Claverie J.M."/>
            <person name="Frickenhaus S."/>
            <person name="Gonzalez K."/>
            <person name="Herman E.K."/>
            <person name="Lin Y.C."/>
            <person name="Napier J."/>
            <person name="Ogata H."/>
            <person name="Sarno A.F."/>
            <person name="Shmutz J."/>
            <person name="Schroeder D."/>
            <person name="de Vargas C."/>
            <person name="Verret F."/>
            <person name="von Dassow P."/>
            <person name="Valentin K."/>
            <person name="Van de Peer Y."/>
            <person name="Wheeler G."/>
            <person name="Dacks J.B."/>
            <person name="Delwiche C.F."/>
            <person name="Dyhrman S.T."/>
            <person name="Glockner G."/>
            <person name="John U."/>
            <person name="Richards T."/>
            <person name="Worden A.Z."/>
            <person name="Zhang X."/>
            <person name="Grigoriev I.V."/>
            <person name="Allen A.E."/>
            <person name="Bidle K."/>
            <person name="Borodovsky M."/>
            <person name="Bowler C."/>
            <person name="Brownlee C."/>
            <person name="Cock J.M."/>
            <person name="Elias M."/>
            <person name="Gladyshev V.N."/>
            <person name="Groth M."/>
            <person name="Guda C."/>
            <person name="Hadaegh A."/>
            <person name="Iglesias-Rodriguez M.D."/>
            <person name="Jenkins J."/>
            <person name="Jones B.M."/>
            <person name="Lawson T."/>
            <person name="Leese F."/>
            <person name="Lindquist E."/>
            <person name="Lobanov A."/>
            <person name="Lomsadze A."/>
            <person name="Malik S.B."/>
            <person name="Marsh M.E."/>
            <person name="Mackinder L."/>
            <person name="Mock T."/>
            <person name="Mueller-Roeber B."/>
            <person name="Pagarete A."/>
            <person name="Parker M."/>
            <person name="Probert I."/>
            <person name="Quesneville H."/>
            <person name="Raines C."/>
            <person name="Rensing S.A."/>
            <person name="Riano-Pachon D.M."/>
            <person name="Richier S."/>
            <person name="Rokitta S."/>
            <person name="Shiraiwa Y."/>
            <person name="Soanes D.M."/>
            <person name="van der Giezen M."/>
            <person name="Wahlund T.M."/>
            <person name="Williams B."/>
            <person name="Wilson W."/>
            <person name="Wolfe G."/>
            <person name="Wurch L.L."/>
        </authorList>
    </citation>
    <scope>NUCLEOTIDE SEQUENCE</scope>
</reference>
<keyword evidence="8" id="KW-0472">Membrane</keyword>
<dbReference type="OMA" id="QYESMDI"/>
<dbReference type="GO" id="GO:0045275">
    <property type="term" value="C:respiratory chain complex III"/>
    <property type="evidence" value="ECO:0007669"/>
    <property type="project" value="InterPro"/>
</dbReference>
<dbReference type="KEGG" id="ehx:EMIHUDRAFT_465730"/>
<dbReference type="PaxDb" id="2903-EOD07725"/>
<dbReference type="GO" id="GO:0006122">
    <property type="term" value="P:mitochondrial electron transport, ubiquinol to cytochrome c"/>
    <property type="evidence" value="ECO:0007669"/>
    <property type="project" value="InterPro"/>
</dbReference>
<evidence type="ECO:0000256" key="1">
    <source>
        <dbReference type="ARBA" id="ARBA00004443"/>
    </source>
</evidence>
<dbReference type="RefSeq" id="XP_005760154.1">
    <property type="nucleotide sequence ID" value="XM_005760097.1"/>
</dbReference>
<dbReference type="Gene3D" id="1.10.1090.10">
    <property type="entry name" value="Cytochrome b-c1 complex subunit 7"/>
    <property type="match status" value="1"/>
</dbReference>
<keyword evidence="6" id="KW-0249">Electron transport</keyword>
<dbReference type="STRING" id="2903.R1DLK4"/>
<evidence type="ECO:0008006" key="11">
    <source>
        <dbReference type="Google" id="ProtNLM"/>
    </source>
</evidence>
<dbReference type="GeneID" id="17257900"/>
<dbReference type="KEGG" id="ehx:EMIHUDRAFT_470873"/>
<dbReference type="EnsemblProtists" id="EOD07725">
    <property type="protein sequence ID" value="EOD07725"/>
    <property type="gene ID" value="EMIHUDRAFT_465730"/>
</dbReference>
<comment type="similarity">
    <text evidence="2">Belongs to the UQCRB/QCR7 family.</text>
</comment>
<evidence type="ECO:0000256" key="7">
    <source>
        <dbReference type="ARBA" id="ARBA00023128"/>
    </source>
</evidence>
<keyword evidence="5" id="KW-0999">Mitochondrion inner membrane</keyword>
<dbReference type="AlphaFoldDB" id="A0A0D3I8Z0"/>
<dbReference type="eggNOG" id="ENOG502S6HZ">
    <property type="taxonomic scope" value="Eukaryota"/>
</dbReference>
<keyword evidence="3" id="KW-0813">Transport</keyword>
<dbReference type="Pfam" id="PF02271">
    <property type="entry name" value="UCR_14kD"/>
    <property type="match status" value="1"/>
</dbReference>
<dbReference type="PANTHER" id="PTHR12022:SF0">
    <property type="entry name" value="CYTOCHROME B-C1 COMPLEX SUBUNIT 7"/>
    <property type="match status" value="1"/>
</dbReference>
<dbReference type="InterPro" id="IPR036544">
    <property type="entry name" value="QCR7_sf"/>
</dbReference>
<name>A0A0D3I8Z0_EMIH1</name>
<evidence type="ECO:0000313" key="10">
    <source>
        <dbReference type="Proteomes" id="UP000013827"/>
    </source>
</evidence>
<evidence type="ECO:0000256" key="6">
    <source>
        <dbReference type="ARBA" id="ARBA00022982"/>
    </source>
</evidence>
<dbReference type="PANTHER" id="PTHR12022">
    <property type="entry name" value="UBIQUINOL-CYTOCHROME C REDUCTASE COMPLEX 14 KD PROTEIN"/>
    <property type="match status" value="1"/>
</dbReference>
<dbReference type="HOGENOM" id="CLU_115154_3_0_1"/>
<dbReference type="SUPFAM" id="SSF81524">
    <property type="entry name" value="14 kDa protein of cytochrome bc1 complex (Ubiquinol-cytochrome c reductase)"/>
    <property type="match status" value="1"/>
</dbReference>
<reference evidence="9" key="2">
    <citation type="submission" date="2024-10" db="UniProtKB">
        <authorList>
            <consortium name="EnsemblProtists"/>
        </authorList>
    </citation>
    <scope>IDENTIFICATION</scope>
</reference>
<sequence>MQLREAAHRSLLSAALRRREMLASLWNRASTAYRAKVGRELSNHGLLYEDCLIETEEVKLALKRLPPDVLNAREQRLKRAMVLSSQIKTLPPEVAEKLDPFESYLGPYLEQVKKEKEELLLTK</sequence>
<dbReference type="RefSeq" id="XP_005764180.1">
    <property type="nucleotide sequence ID" value="XM_005764123.1"/>
</dbReference>
<evidence type="ECO:0000256" key="8">
    <source>
        <dbReference type="ARBA" id="ARBA00023136"/>
    </source>
</evidence>
<dbReference type="InterPro" id="IPR003197">
    <property type="entry name" value="QCR7"/>
</dbReference>
<keyword evidence="10" id="KW-1185">Reference proteome</keyword>
<dbReference type="Proteomes" id="UP000013827">
    <property type="component" value="Unassembled WGS sequence"/>
</dbReference>
<keyword evidence="4" id="KW-0679">Respiratory chain</keyword>
<comment type="subcellular location">
    <subcellularLocation>
        <location evidence="1">Mitochondrion inner membrane</location>
        <topology evidence="1">Peripheral membrane protein</topology>
        <orientation evidence="1">Matrix side</orientation>
    </subcellularLocation>
</comment>
<keyword evidence="7" id="KW-0496">Mitochondrion</keyword>
<dbReference type="GO" id="GO:0005743">
    <property type="term" value="C:mitochondrial inner membrane"/>
    <property type="evidence" value="ECO:0007669"/>
    <property type="project" value="UniProtKB-SubCell"/>
</dbReference>
<evidence type="ECO:0000256" key="4">
    <source>
        <dbReference type="ARBA" id="ARBA00022660"/>
    </source>
</evidence>
<evidence type="ECO:0000256" key="2">
    <source>
        <dbReference type="ARBA" id="ARBA00008554"/>
    </source>
</evidence>